<dbReference type="GO" id="GO:0032991">
    <property type="term" value="C:protein-containing complex"/>
    <property type="evidence" value="ECO:0007669"/>
    <property type="project" value="UniProtKB-ARBA"/>
</dbReference>
<dbReference type="GO" id="GO:0035493">
    <property type="term" value="P:SNARE complex assembly"/>
    <property type="evidence" value="ECO:0007669"/>
    <property type="project" value="TreeGrafter"/>
</dbReference>
<dbReference type="EMBL" id="BEYU01000128">
    <property type="protein sequence ID" value="GBG32696.1"/>
    <property type="molecule type" value="Genomic_DNA"/>
</dbReference>
<evidence type="ECO:0000313" key="3">
    <source>
        <dbReference type="EMBL" id="GBG32696.1"/>
    </source>
</evidence>
<feature type="compositionally biased region" description="Polar residues" evidence="2">
    <location>
        <begin position="195"/>
        <end position="209"/>
    </location>
</feature>
<accession>A0A2R5GP91</accession>
<sequence>MEAEELGALPLQRHLLLEVCGAISVRNLQVPEGFCQAAALPDVFCELWRGEQLVYRTGLVRRSLNPTWTLRSRVAKTVWPEIGPGQGADPNASWRAPLTLHVRGLTNPRGSASDEGMDAFPYHHEDAPEDARCATIFEREIVMSKLQSTGRSTTELHRLDIKSPNEVILGVWPGRLTEEISVPDPVENGKASHEPTVQSNDTSASSQASEPVENGKDPAFQDFSSSSTSPFWALGVRKGAARAGSSLLAYRLHAGAQDVANITTSNSKIPDKDEVAQALGGAHVYDKLLGTVRDLLNKQREMREVESALVEVVARKAGTLRGNVADTTHRRRLQRLVDQKAALARACKEKRDLLAARRDALQGTLEALGKAQDSVIKANEETDPVAKAAEAEQVARRALAKERILTRVHRISILRALLRIYPLQERNTDAGVWVYTIRGMQVPATPMDPALLGSYEEEQVSTALGYLAHFVSLLSKYVDIPLRYLPLPHSSSSTICDPLIVCAETPHEPMSRAAHHQASGSSSFPQHIFGSASGRLGRVIARRALSNGTFPLHWKDLKKTLRPRFTQGVDILARDVQLLAFVHAFRAGSASPSPRQHMVAQLKDIFDEFGPRVSHAPR</sequence>
<dbReference type="CDD" id="cd00030">
    <property type="entry name" value="C2"/>
    <property type="match status" value="1"/>
</dbReference>
<reference evidence="3 4" key="1">
    <citation type="submission" date="2017-12" db="EMBL/GenBank/DDBJ databases">
        <title>Sequencing, de novo assembly and annotation of complete genome of a new Thraustochytrid species, strain FCC1311.</title>
        <authorList>
            <person name="Sedici K."/>
            <person name="Godart F."/>
            <person name="Aiese Cigliano R."/>
            <person name="Sanseverino W."/>
            <person name="Barakat M."/>
            <person name="Ortet P."/>
            <person name="Marechal E."/>
            <person name="Cagnac O."/>
            <person name="Amato A."/>
        </authorList>
    </citation>
    <scope>NUCLEOTIDE SEQUENCE [LARGE SCALE GENOMIC DNA]</scope>
</reference>
<name>A0A2R5GP91_9STRA</name>
<evidence type="ECO:0000256" key="2">
    <source>
        <dbReference type="SAM" id="MobiDB-lite"/>
    </source>
</evidence>
<dbReference type="InParanoid" id="A0A2R5GP91"/>
<gene>
    <name evidence="3" type="ORF">FCC1311_089212</name>
</gene>
<evidence type="ECO:0000256" key="1">
    <source>
        <dbReference type="ARBA" id="ARBA00023054"/>
    </source>
</evidence>
<organism evidence="3 4">
    <name type="scientific">Hondaea fermentalgiana</name>
    <dbReference type="NCBI Taxonomy" id="2315210"/>
    <lineage>
        <taxon>Eukaryota</taxon>
        <taxon>Sar</taxon>
        <taxon>Stramenopiles</taxon>
        <taxon>Bigyra</taxon>
        <taxon>Labyrinthulomycetes</taxon>
        <taxon>Thraustochytrida</taxon>
        <taxon>Thraustochytriidae</taxon>
        <taxon>Hondaea</taxon>
    </lineage>
</organism>
<keyword evidence="1" id="KW-0175">Coiled coil</keyword>
<dbReference type="GO" id="GO:0005768">
    <property type="term" value="C:endosome"/>
    <property type="evidence" value="ECO:0007669"/>
    <property type="project" value="TreeGrafter"/>
</dbReference>
<comment type="caution">
    <text evidence="3">The sequence shown here is derived from an EMBL/GenBank/DDBJ whole genome shotgun (WGS) entry which is preliminary data.</text>
</comment>
<dbReference type="AlphaFoldDB" id="A0A2R5GP91"/>
<evidence type="ECO:0000313" key="4">
    <source>
        <dbReference type="Proteomes" id="UP000241890"/>
    </source>
</evidence>
<dbReference type="Proteomes" id="UP000241890">
    <property type="component" value="Unassembled WGS sequence"/>
</dbReference>
<dbReference type="InterPro" id="IPR018791">
    <property type="entry name" value="UV_resistance/autophagy_Atg14"/>
</dbReference>
<dbReference type="GO" id="GO:0000323">
    <property type="term" value="C:lytic vacuole"/>
    <property type="evidence" value="ECO:0007669"/>
    <property type="project" value="TreeGrafter"/>
</dbReference>
<dbReference type="Pfam" id="PF10186">
    <property type="entry name" value="ATG14"/>
    <property type="match status" value="1"/>
</dbReference>
<feature type="region of interest" description="Disordered" evidence="2">
    <location>
        <begin position="181"/>
        <end position="223"/>
    </location>
</feature>
<protein>
    <submittedName>
        <fullName evidence="3">UV radiation resistance associated protein</fullName>
    </submittedName>
</protein>
<dbReference type="PANTHER" id="PTHR15157:SF5">
    <property type="entry name" value="UV RADIATION RESISTANCE-ASSOCIATED GENE PROTEIN"/>
    <property type="match status" value="1"/>
</dbReference>
<proteinExistence type="predicted"/>
<dbReference type="GO" id="GO:0000149">
    <property type="term" value="F:SNARE binding"/>
    <property type="evidence" value="ECO:0007669"/>
    <property type="project" value="TreeGrafter"/>
</dbReference>
<keyword evidence="4" id="KW-1185">Reference proteome</keyword>
<dbReference type="OrthoDB" id="72772at2759"/>
<dbReference type="PANTHER" id="PTHR15157">
    <property type="entry name" value="UV RADIATION RESISTANCE-ASSOCIATED GENE PROTEIN"/>
    <property type="match status" value="1"/>
</dbReference>